<accession>A0ABP1HGK9</accession>
<evidence type="ECO:0000313" key="3">
    <source>
        <dbReference type="Proteomes" id="UP001642409"/>
    </source>
</evidence>
<protein>
    <recommendedName>
        <fullName evidence="4">Transmembrane protein</fullName>
    </recommendedName>
</protein>
<comment type="caution">
    <text evidence="2">The sequence shown here is derived from an EMBL/GenBank/DDBJ whole genome shotgun (WGS) entry which is preliminary data.</text>
</comment>
<gene>
    <name evidence="2" type="ORF">HINF_LOCUS13370</name>
</gene>
<evidence type="ECO:0000256" key="1">
    <source>
        <dbReference type="SAM" id="Phobius"/>
    </source>
</evidence>
<name>A0ABP1HGK9_9EUKA</name>
<keyword evidence="3" id="KW-1185">Reference proteome</keyword>
<keyword evidence="1" id="KW-0472">Membrane</keyword>
<evidence type="ECO:0000313" key="2">
    <source>
        <dbReference type="EMBL" id="CAL5994068.1"/>
    </source>
</evidence>
<keyword evidence="1" id="KW-0812">Transmembrane</keyword>
<feature type="transmembrane region" description="Helical" evidence="1">
    <location>
        <begin position="484"/>
        <end position="508"/>
    </location>
</feature>
<reference evidence="2 3" key="1">
    <citation type="submission" date="2024-07" db="EMBL/GenBank/DDBJ databases">
        <authorList>
            <person name="Akdeniz Z."/>
        </authorList>
    </citation>
    <scope>NUCLEOTIDE SEQUENCE [LARGE SCALE GENOMIC DNA]</scope>
</reference>
<proteinExistence type="predicted"/>
<dbReference type="Proteomes" id="UP001642409">
    <property type="component" value="Unassembled WGS sequence"/>
</dbReference>
<organism evidence="2 3">
    <name type="scientific">Hexamita inflata</name>
    <dbReference type="NCBI Taxonomy" id="28002"/>
    <lineage>
        <taxon>Eukaryota</taxon>
        <taxon>Metamonada</taxon>
        <taxon>Diplomonadida</taxon>
        <taxon>Hexamitidae</taxon>
        <taxon>Hexamitinae</taxon>
        <taxon>Hexamita</taxon>
    </lineage>
</organism>
<evidence type="ECO:0008006" key="4">
    <source>
        <dbReference type="Google" id="ProtNLM"/>
    </source>
</evidence>
<dbReference type="EMBL" id="CAXDID020000031">
    <property type="protein sequence ID" value="CAL5994068.1"/>
    <property type="molecule type" value="Genomic_DNA"/>
</dbReference>
<sequence>MFNGITSEIDAQTELEGCYSELSRVVLKEDQAQICVQLISAGNSSCKKLPKGVKVTVELDNLSGFYTPTGYFADFNYSSTTELCVSCSNQACIDKVFFESKTASAVIESYGLKAPVAVGVVIREQLNLENCIKEVKLIVYKTQSQTSVELHDYCMQALNNNNFQVLNSSSLTRFKERNIQLVYTPGSALQCDIIGNFIVFTNRNPQAYYLFDQNNYIDTKTWITIQQSNTVNVLVAASDNIYIDGLPPGYYQLSLRINQNVMQLTGTPSAVGKNYAQQFVAENIDSYHIKLKIIFSEHTYFFESNDLQNYQPNQTQTFACSNDSCAADLQYVFKNLKNIISASTLTSMKKQGSIIHMVTETVTQVYEGCYSGFVLKNDHKQIQFELDINEQSTTCAIDINRTYSLTLASKNQSFVQIMSFDYILNKSTDIITVESVLTKAQTSMIKNSESTVLLINQLDGAIVDYSFLLKVINGDVQGFINSQIITLVVSVAVIAIAAISKDIILMFCKNSNKSKVKKIQIIDIDELE</sequence>
<keyword evidence="1" id="KW-1133">Transmembrane helix</keyword>